<keyword evidence="1" id="KW-0472">Membrane</keyword>
<evidence type="ECO:0000256" key="1">
    <source>
        <dbReference type="SAM" id="Phobius"/>
    </source>
</evidence>
<reference evidence="2 3" key="1">
    <citation type="submission" date="2024-10" db="EMBL/GenBank/DDBJ databases">
        <title>Updated reference genomes for cyclostephanoid diatoms.</title>
        <authorList>
            <person name="Roberts W.R."/>
            <person name="Alverson A.J."/>
        </authorList>
    </citation>
    <scope>NUCLEOTIDE SEQUENCE [LARGE SCALE GENOMIC DNA]</scope>
    <source>
        <strain evidence="2 3">AJA010-31</strain>
    </source>
</reference>
<organism evidence="2 3">
    <name type="scientific">Cyclotella atomus</name>
    <dbReference type="NCBI Taxonomy" id="382360"/>
    <lineage>
        <taxon>Eukaryota</taxon>
        <taxon>Sar</taxon>
        <taxon>Stramenopiles</taxon>
        <taxon>Ochrophyta</taxon>
        <taxon>Bacillariophyta</taxon>
        <taxon>Coscinodiscophyceae</taxon>
        <taxon>Thalassiosirophycidae</taxon>
        <taxon>Stephanodiscales</taxon>
        <taxon>Stephanodiscaceae</taxon>
        <taxon>Cyclotella</taxon>
    </lineage>
</organism>
<sequence>MQQKPVLAVAIVTGVILVFIQIIGTCFEPGSQVSRSTRSKAVQPYHYTPSPLEQYFIDNSESLGLHKKELISTCALINDETSPIHKQTLSYFQELDTYNQVLKEFQPIQRDLRADILPGESNIEQVCSAVKIHNNGLQGIFNSGGTSSSTHAGGMEPLLPVMPIHKICPPFRTPPFDKLLTSMEYLVHDFYSMCKQLKKHSRTVFIDMGASLDFHEKEGSDSPAIYINQIYSKFGFQFDHIYAYEINQKVPAQVYERVRNELMSSYHWINVGVDPEPNGKMNPFTIVLDHFNEDDFVVVELDIDHQIIEEKLAAQLRNDDRLSSLVDVFYFEHHVMQAELGGWGGSATESVGYSLEMMSDLRRKGVASHYWV</sequence>
<evidence type="ECO:0000313" key="3">
    <source>
        <dbReference type="Proteomes" id="UP001530400"/>
    </source>
</evidence>
<feature type="transmembrane region" description="Helical" evidence="1">
    <location>
        <begin position="6"/>
        <end position="27"/>
    </location>
</feature>
<dbReference type="Proteomes" id="UP001530400">
    <property type="component" value="Unassembled WGS sequence"/>
</dbReference>
<proteinExistence type="predicted"/>
<keyword evidence="3" id="KW-1185">Reference proteome</keyword>
<keyword evidence="1" id="KW-0812">Transmembrane</keyword>
<evidence type="ECO:0000313" key="2">
    <source>
        <dbReference type="EMBL" id="KAL3784173.1"/>
    </source>
</evidence>
<protein>
    <submittedName>
        <fullName evidence="2">Uncharacterized protein</fullName>
    </submittedName>
</protein>
<keyword evidence="1" id="KW-1133">Transmembrane helix</keyword>
<gene>
    <name evidence="2" type="ORF">ACHAWO_000043</name>
</gene>
<name>A0ABD3P9S7_9STRA</name>
<dbReference type="AlphaFoldDB" id="A0ABD3P9S7"/>
<accession>A0ABD3P9S7</accession>
<dbReference type="EMBL" id="JALLPJ020000736">
    <property type="protein sequence ID" value="KAL3784173.1"/>
    <property type="molecule type" value="Genomic_DNA"/>
</dbReference>
<comment type="caution">
    <text evidence="2">The sequence shown here is derived from an EMBL/GenBank/DDBJ whole genome shotgun (WGS) entry which is preliminary data.</text>
</comment>